<dbReference type="PANTHER" id="PTHR35710">
    <property type="entry name" value="OBP3-RESPONSIVE PROTEIN 4 (ORG4)"/>
    <property type="match status" value="1"/>
</dbReference>
<feature type="compositionally biased region" description="Gly residues" evidence="1">
    <location>
        <begin position="65"/>
        <end position="78"/>
    </location>
</feature>
<name>A0A453C2N2_AEGTS</name>
<dbReference type="AlphaFoldDB" id="A0A453C2N2"/>
<reference evidence="3" key="4">
    <citation type="submission" date="2019-03" db="UniProtKB">
        <authorList>
            <consortium name="EnsemblPlants"/>
        </authorList>
    </citation>
    <scope>IDENTIFICATION</scope>
</reference>
<dbReference type="Gramene" id="AET2Gv20713800.1">
    <property type="protein sequence ID" value="AET2Gv20713800.1"/>
    <property type="gene ID" value="AET2Gv20713800"/>
</dbReference>
<reference evidence="3" key="5">
    <citation type="journal article" date="2021" name="G3 (Bethesda)">
        <title>Aegilops tauschii genome assembly Aet v5.0 features greater sequence contiguity and improved annotation.</title>
        <authorList>
            <person name="Wang L."/>
            <person name="Zhu T."/>
            <person name="Rodriguez J.C."/>
            <person name="Deal K.R."/>
            <person name="Dubcovsky J."/>
            <person name="McGuire P.E."/>
            <person name="Lux T."/>
            <person name="Spannagl M."/>
            <person name="Mayer K.F.X."/>
            <person name="Baldrich P."/>
            <person name="Meyers B.C."/>
            <person name="Huo N."/>
            <person name="Gu Y.Q."/>
            <person name="Zhou H."/>
            <person name="Devos K.M."/>
            <person name="Bennetzen J.L."/>
            <person name="Unver T."/>
            <person name="Budak H."/>
            <person name="Gulick P.J."/>
            <person name="Galiba G."/>
            <person name="Kalapos B."/>
            <person name="Nelson D.R."/>
            <person name="Li P."/>
            <person name="You F.M."/>
            <person name="Luo M.C."/>
            <person name="Dvorak J."/>
        </authorList>
    </citation>
    <scope>NUCLEOTIDE SEQUENCE [LARGE SCALE GENOMIC DNA]</scope>
    <source>
        <strain evidence="3">cv. AL8/78</strain>
    </source>
</reference>
<protein>
    <recommendedName>
        <fullName evidence="2">DUF7781 domain-containing protein</fullName>
    </recommendedName>
</protein>
<dbReference type="Proteomes" id="UP000015105">
    <property type="component" value="Chromosome 2D"/>
</dbReference>
<dbReference type="Pfam" id="PF25003">
    <property type="entry name" value="DUF7781"/>
    <property type="match status" value="1"/>
</dbReference>
<evidence type="ECO:0000256" key="1">
    <source>
        <dbReference type="SAM" id="MobiDB-lite"/>
    </source>
</evidence>
<reference evidence="3" key="3">
    <citation type="journal article" date="2017" name="Nature">
        <title>Genome sequence of the progenitor of the wheat D genome Aegilops tauschii.</title>
        <authorList>
            <person name="Luo M.C."/>
            <person name="Gu Y.Q."/>
            <person name="Puiu D."/>
            <person name="Wang H."/>
            <person name="Twardziok S.O."/>
            <person name="Deal K.R."/>
            <person name="Huo N."/>
            <person name="Zhu T."/>
            <person name="Wang L."/>
            <person name="Wang Y."/>
            <person name="McGuire P.E."/>
            <person name="Liu S."/>
            <person name="Long H."/>
            <person name="Ramasamy R.K."/>
            <person name="Rodriguez J.C."/>
            <person name="Van S.L."/>
            <person name="Yuan L."/>
            <person name="Wang Z."/>
            <person name="Xia Z."/>
            <person name="Xiao L."/>
            <person name="Anderson O.D."/>
            <person name="Ouyang S."/>
            <person name="Liang Y."/>
            <person name="Zimin A.V."/>
            <person name="Pertea G."/>
            <person name="Qi P."/>
            <person name="Bennetzen J.L."/>
            <person name="Dai X."/>
            <person name="Dawson M.W."/>
            <person name="Muller H.G."/>
            <person name="Kugler K."/>
            <person name="Rivarola-Duarte L."/>
            <person name="Spannagl M."/>
            <person name="Mayer K.F.X."/>
            <person name="Lu F.H."/>
            <person name="Bevan M.W."/>
            <person name="Leroy P."/>
            <person name="Li P."/>
            <person name="You F.M."/>
            <person name="Sun Q."/>
            <person name="Liu Z."/>
            <person name="Lyons E."/>
            <person name="Wicker T."/>
            <person name="Salzberg S.L."/>
            <person name="Devos K.M."/>
            <person name="Dvorak J."/>
        </authorList>
    </citation>
    <scope>NUCLEOTIDE SEQUENCE [LARGE SCALE GENOMIC DNA]</scope>
    <source>
        <strain evidence="3">cv. AL8/78</strain>
    </source>
</reference>
<feature type="domain" description="DUF7781" evidence="2">
    <location>
        <begin position="81"/>
        <end position="223"/>
    </location>
</feature>
<reference evidence="4" key="2">
    <citation type="journal article" date="2017" name="Nat. Plants">
        <title>The Aegilops tauschii genome reveals multiple impacts of transposons.</title>
        <authorList>
            <person name="Zhao G."/>
            <person name="Zou C."/>
            <person name="Li K."/>
            <person name="Wang K."/>
            <person name="Li T."/>
            <person name="Gao L."/>
            <person name="Zhang X."/>
            <person name="Wang H."/>
            <person name="Yang Z."/>
            <person name="Liu X."/>
            <person name="Jiang W."/>
            <person name="Mao L."/>
            <person name="Kong X."/>
            <person name="Jiao Y."/>
            <person name="Jia J."/>
        </authorList>
    </citation>
    <scope>NUCLEOTIDE SEQUENCE [LARGE SCALE GENOMIC DNA]</scope>
    <source>
        <strain evidence="4">cv. AL8/78</strain>
    </source>
</reference>
<keyword evidence="4" id="KW-1185">Reference proteome</keyword>
<sequence length="223" mass="24687">PRTLYTETRGCDAQKHCSSRLRPGWAGRSLIRPFRLAAAAQNPPGKKKRGASSLPLSRPMASSPGVGGGGADGGGGDGPTTLDELYHINVVPAELHFKFRKELQGLRVGLNFEFYNLEVNDFEAKVVLKPLDFDRKWKFQYKPISGDIQLLSKKIPVTKYLNLQVGIGHNFQLKATGWKWKLSTCLGGDGVSQIRNKSKLNVFPGFDLRLGWKAEYVLPEIHG</sequence>
<proteinExistence type="predicted"/>
<evidence type="ECO:0000313" key="3">
    <source>
        <dbReference type="EnsemblPlants" id="AET2Gv20713800.1"/>
    </source>
</evidence>
<accession>A0A453C2N2</accession>
<reference evidence="4" key="1">
    <citation type="journal article" date="2014" name="Science">
        <title>Ancient hybridizations among the ancestral genomes of bread wheat.</title>
        <authorList>
            <consortium name="International Wheat Genome Sequencing Consortium,"/>
            <person name="Marcussen T."/>
            <person name="Sandve S.R."/>
            <person name="Heier L."/>
            <person name="Spannagl M."/>
            <person name="Pfeifer M."/>
            <person name="Jakobsen K.S."/>
            <person name="Wulff B.B."/>
            <person name="Steuernagel B."/>
            <person name="Mayer K.F."/>
            <person name="Olsen O.A."/>
        </authorList>
    </citation>
    <scope>NUCLEOTIDE SEQUENCE [LARGE SCALE GENOMIC DNA]</scope>
    <source>
        <strain evidence="4">cv. AL8/78</strain>
    </source>
</reference>
<dbReference type="EnsemblPlants" id="AET2Gv20713800.1">
    <property type="protein sequence ID" value="AET2Gv20713800.1"/>
    <property type="gene ID" value="AET2Gv20713800"/>
</dbReference>
<organism evidence="3 4">
    <name type="scientific">Aegilops tauschii subsp. strangulata</name>
    <name type="common">Goatgrass</name>
    <dbReference type="NCBI Taxonomy" id="200361"/>
    <lineage>
        <taxon>Eukaryota</taxon>
        <taxon>Viridiplantae</taxon>
        <taxon>Streptophyta</taxon>
        <taxon>Embryophyta</taxon>
        <taxon>Tracheophyta</taxon>
        <taxon>Spermatophyta</taxon>
        <taxon>Magnoliopsida</taxon>
        <taxon>Liliopsida</taxon>
        <taxon>Poales</taxon>
        <taxon>Poaceae</taxon>
        <taxon>BOP clade</taxon>
        <taxon>Pooideae</taxon>
        <taxon>Triticodae</taxon>
        <taxon>Triticeae</taxon>
        <taxon>Triticinae</taxon>
        <taxon>Aegilops</taxon>
    </lineage>
</organism>
<evidence type="ECO:0000313" key="4">
    <source>
        <dbReference type="Proteomes" id="UP000015105"/>
    </source>
</evidence>
<dbReference type="PANTHER" id="PTHR35710:SF1">
    <property type="entry name" value="OBP3-RESPONSIVE PROTEIN 4 (ORG4)"/>
    <property type="match status" value="1"/>
</dbReference>
<dbReference type="InterPro" id="IPR056683">
    <property type="entry name" value="DUF7781"/>
</dbReference>
<evidence type="ECO:0000259" key="2">
    <source>
        <dbReference type="Pfam" id="PF25003"/>
    </source>
</evidence>
<feature type="region of interest" description="Disordered" evidence="1">
    <location>
        <begin position="37"/>
        <end position="78"/>
    </location>
</feature>